<comment type="function">
    <text evidence="4">Has nucleoside phosphatase activity towards nucleoside triphosphates and nucleoside diphosphates.</text>
</comment>
<reference evidence="6 7" key="1">
    <citation type="submission" date="2017-12" db="EMBL/GenBank/DDBJ databases">
        <title>Taxonomic description and draft genome of Pradoshia cofamensis Gen. nov., sp. nov., a thermotolerant bacillale isolated from anterior gut of earthworm Eisenia fetida.</title>
        <authorList>
            <person name="Saha T."/>
            <person name="Chakraborty R."/>
        </authorList>
    </citation>
    <scope>NUCLEOTIDE SEQUENCE [LARGE SCALE GENOMIC DNA]</scope>
    <source>
        <strain evidence="6 7">EAG3</strain>
    </source>
</reference>
<comment type="similarity">
    <text evidence="4">Belongs to the Ntdp family.</text>
</comment>
<keyword evidence="1 4" id="KW-0479">Metal-binding</keyword>
<evidence type="ECO:0000256" key="4">
    <source>
        <dbReference type="HAMAP-Rule" id="MF_01568"/>
    </source>
</evidence>
<evidence type="ECO:0000313" key="6">
    <source>
        <dbReference type="EMBL" id="PQD94736.1"/>
    </source>
</evidence>
<dbReference type="GO" id="GO:0017110">
    <property type="term" value="F:nucleoside diphosphate phosphatase activity"/>
    <property type="evidence" value="ECO:0007669"/>
    <property type="project" value="UniProtKB-UniRule"/>
</dbReference>
<feature type="binding site" evidence="4">
    <location>
        <position position="103"/>
    </location>
    <ligand>
        <name>Mg(2+)</name>
        <dbReference type="ChEBI" id="CHEBI:18420"/>
        <label>1</label>
    </ligand>
</feature>
<dbReference type="Proteomes" id="UP000239663">
    <property type="component" value="Unassembled WGS sequence"/>
</dbReference>
<feature type="domain" description="DUF402" evidence="5">
    <location>
        <begin position="18"/>
        <end position="156"/>
    </location>
</feature>
<comment type="catalytic activity">
    <reaction evidence="4">
        <text>a ribonucleoside 5'-diphosphate + H2O = a ribonucleoside 5'-phosphate + phosphate + H(+)</text>
        <dbReference type="Rhea" id="RHEA:36799"/>
        <dbReference type="ChEBI" id="CHEBI:15377"/>
        <dbReference type="ChEBI" id="CHEBI:15378"/>
        <dbReference type="ChEBI" id="CHEBI:43474"/>
        <dbReference type="ChEBI" id="CHEBI:57930"/>
        <dbReference type="ChEBI" id="CHEBI:58043"/>
        <dbReference type="EC" id="3.6.1.6"/>
    </reaction>
</comment>
<dbReference type="InterPro" id="IPR050212">
    <property type="entry name" value="Ntdp-like"/>
</dbReference>
<dbReference type="PANTHER" id="PTHR39159">
    <property type="match status" value="1"/>
</dbReference>
<dbReference type="EMBL" id="PKOZ01000007">
    <property type="protein sequence ID" value="PQD94736.1"/>
    <property type="molecule type" value="Genomic_DNA"/>
</dbReference>
<dbReference type="SUPFAM" id="SSF159234">
    <property type="entry name" value="FomD-like"/>
    <property type="match status" value="1"/>
</dbReference>
<feature type="binding site" evidence="4">
    <location>
        <position position="120"/>
    </location>
    <ligand>
        <name>Mg(2+)</name>
        <dbReference type="ChEBI" id="CHEBI:18420"/>
        <label>2</label>
    </ligand>
</feature>
<dbReference type="Pfam" id="PF04167">
    <property type="entry name" value="DUF402"/>
    <property type="match status" value="1"/>
</dbReference>
<proteinExistence type="inferred from homology"/>
<dbReference type="InterPro" id="IPR016882">
    <property type="entry name" value="SA1684"/>
</dbReference>
<dbReference type="EC" id="3.6.1.6" evidence="4"/>
<keyword evidence="2 4" id="KW-0378">Hydrolase</keyword>
<dbReference type="NCBIfam" id="NF010183">
    <property type="entry name" value="PRK13662.1"/>
    <property type="match status" value="1"/>
</dbReference>
<name>A0A2S7MY89_9BACI</name>
<comment type="cofactor">
    <cofactor evidence="4">
        <name>Mg(2+)</name>
        <dbReference type="ChEBI" id="CHEBI:18420"/>
    </cofactor>
</comment>
<dbReference type="InterPro" id="IPR007295">
    <property type="entry name" value="DUF402"/>
</dbReference>
<evidence type="ECO:0000256" key="2">
    <source>
        <dbReference type="ARBA" id="ARBA00022801"/>
    </source>
</evidence>
<protein>
    <recommendedName>
        <fullName evidence="4">Nucleoside triphosphate/diphosphate phosphatase</fullName>
        <ecNumber evidence="4">3.6.1.15</ecNumber>
        <ecNumber evidence="4">3.6.1.6</ecNumber>
    </recommendedName>
</protein>
<dbReference type="PANTHER" id="PTHR39159:SF1">
    <property type="entry name" value="UPF0374 PROTEIN YGAC"/>
    <property type="match status" value="1"/>
</dbReference>
<feature type="binding site" evidence="4">
    <location>
        <position position="105"/>
    </location>
    <ligand>
        <name>Mg(2+)</name>
        <dbReference type="ChEBI" id="CHEBI:18420"/>
        <label>2</label>
    </ligand>
</feature>
<dbReference type="RefSeq" id="WP_104849809.1">
    <property type="nucleotide sequence ID" value="NZ_PKOZ01000007.1"/>
</dbReference>
<organism evidence="6 7">
    <name type="scientific">Pradoshia eiseniae</name>
    <dbReference type="NCBI Taxonomy" id="2064768"/>
    <lineage>
        <taxon>Bacteria</taxon>
        <taxon>Bacillati</taxon>
        <taxon>Bacillota</taxon>
        <taxon>Bacilli</taxon>
        <taxon>Bacillales</taxon>
        <taxon>Bacillaceae</taxon>
        <taxon>Pradoshia</taxon>
    </lineage>
</organism>
<dbReference type="HAMAP" id="MF_01568">
    <property type="entry name" value="Ntdp"/>
    <property type="match status" value="1"/>
</dbReference>
<evidence type="ECO:0000259" key="5">
    <source>
        <dbReference type="Pfam" id="PF04167"/>
    </source>
</evidence>
<keyword evidence="3 4" id="KW-0460">Magnesium</keyword>
<feature type="binding site" evidence="4">
    <location>
        <position position="123"/>
    </location>
    <ligand>
        <name>Mg(2+)</name>
        <dbReference type="ChEBI" id="CHEBI:18420"/>
        <label>2</label>
    </ligand>
</feature>
<gene>
    <name evidence="6" type="ORF">CYL18_12245</name>
</gene>
<dbReference type="PIRSF" id="PIRSF028345">
    <property type="entry name" value="UCP028345"/>
    <property type="match status" value="1"/>
</dbReference>
<feature type="active site" description="Proton donor" evidence="4">
    <location>
        <position position="23"/>
    </location>
</feature>
<dbReference type="EC" id="3.6.1.15" evidence="4"/>
<dbReference type="InterPro" id="IPR035930">
    <property type="entry name" value="FomD-like_sf"/>
</dbReference>
<evidence type="ECO:0000313" key="7">
    <source>
        <dbReference type="Proteomes" id="UP000239663"/>
    </source>
</evidence>
<comment type="catalytic activity">
    <reaction evidence="4">
        <text>a ribonucleoside 5'-triphosphate + H2O = a ribonucleoside 5'-diphosphate + phosphate + H(+)</text>
        <dbReference type="Rhea" id="RHEA:23680"/>
        <dbReference type="ChEBI" id="CHEBI:15377"/>
        <dbReference type="ChEBI" id="CHEBI:15378"/>
        <dbReference type="ChEBI" id="CHEBI:43474"/>
        <dbReference type="ChEBI" id="CHEBI:57930"/>
        <dbReference type="ChEBI" id="CHEBI:61557"/>
        <dbReference type="EC" id="3.6.1.15"/>
    </reaction>
</comment>
<sequence length="179" mass="21552">MRVPREGEEIQIHSYKHNGHIHRVWQETTILKGTQYIVIGCNDRTLVTESDGRTWLTREPAITYFHSQYWFNIIGMLREDGIYYYCNLSSPFVFDGEAIKYIDYDLDIKVYPDMTYNLLDEDEYEQHKREMSYPNVIDHILRRNVEKLIGMIRAKKGPFAPEFVHNWYKRYTTIKSNER</sequence>
<feature type="binding site" evidence="4">
    <location>
        <position position="107"/>
    </location>
    <ligand>
        <name>Mg(2+)</name>
        <dbReference type="ChEBI" id="CHEBI:18420"/>
        <label>2</label>
    </ligand>
</feature>
<evidence type="ECO:0000256" key="3">
    <source>
        <dbReference type="ARBA" id="ARBA00022842"/>
    </source>
</evidence>
<dbReference type="GO" id="GO:0017111">
    <property type="term" value="F:ribonucleoside triphosphate phosphatase activity"/>
    <property type="evidence" value="ECO:0007669"/>
    <property type="project" value="UniProtKB-UniRule"/>
</dbReference>
<dbReference type="OrthoDB" id="1645325at2"/>
<comment type="caution">
    <text evidence="6">The sequence shown here is derived from an EMBL/GenBank/DDBJ whole genome shotgun (WGS) entry which is preliminary data.</text>
</comment>
<dbReference type="GO" id="GO:0000287">
    <property type="term" value="F:magnesium ion binding"/>
    <property type="evidence" value="ECO:0007669"/>
    <property type="project" value="UniProtKB-UniRule"/>
</dbReference>
<accession>A0A2S7MY89</accession>
<feature type="binding site" evidence="4">
    <location>
        <position position="87"/>
    </location>
    <ligand>
        <name>Mg(2+)</name>
        <dbReference type="ChEBI" id="CHEBI:18420"/>
        <label>1</label>
    </ligand>
</feature>
<dbReference type="AlphaFoldDB" id="A0A2S7MY89"/>
<keyword evidence="7" id="KW-1185">Reference proteome</keyword>
<feature type="binding site" evidence="4">
    <location>
        <position position="107"/>
    </location>
    <ligand>
        <name>Mg(2+)</name>
        <dbReference type="ChEBI" id="CHEBI:18420"/>
        <label>1</label>
    </ligand>
</feature>
<dbReference type="Gene3D" id="2.40.380.10">
    <property type="entry name" value="FomD-like"/>
    <property type="match status" value="1"/>
</dbReference>
<evidence type="ECO:0000256" key="1">
    <source>
        <dbReference type="ARBA" id="ARBA00022723"/>
    </source>
</evidence>